<dbReference type="eggNOG" id="ENOG502Z7I8">
    <property type="taxonomic scope" value="Bacteria"/>
</dbReference>
<evidence type="ECO:0000313" key="2">
    <source>
        <dbReference type="Proteomes" id="UP000030013"/>
    </source>
</evidence>
<name>A0A0A0JLN3_9MICO</name>
<protein>
    <submittedName>
        <fullName evidence="1">Uncharacterized protein</fullName>
    </submittedName>
</protein>
<comment type="caution">
    <text evidence="1">The sequence shown here is derived from an EMBL/GenBank/DDBJ whole genome shotgun (WGS) entry which is preliminary data.</text>
</comment>
<dbReference type="RefSeq" id="WP_035940716.1">
    <property type="nucleotide sequence ID" value="NZ_AVPL01000095.1"/>
</dbReference>
<keyword evidence="2" id="KW-1185">Reference proteome</keyword>
<dbReference type="Proteomes" id="UP000030013">
    <property type="component" value="Unassembled WGS sequence"/>
</dbReference>
<organism evidence="1 2">
    <name type="scientific">Knoellia aerolata DSM 18566</name>
    <dbReference type="NCBI Taxonomy" id="1385519"/>
    <lineage>
        <taxon>Bacteria</taxon>
        <taxon>Bacillati</taxon>
        <taxon>Actinomycetota</taxon>
        <taxon>Actinomycetes</taxon>
        <taxon>Micrococcales</taxon>
        <taxon>Intrasporangiaceae</taxon>
        <taxon>Knoellia</taxon>
    </lineage>
</organism>
<proteinExistence type="predicted"/>
<accession>A0A0A0JLN3</accession>
<dbReference type="EMBL" id="AVPL01000095">
    <property type="protein sequence ID" value="KGN37998.1"/>
    <property type="molecule type" value="Genomic_DNA"/>
</dbReference>
<dbReference type="STRING" id="1385519.N801_00315"/>
<dbReference type="OrthoDB" id="9763471at2"/>
<sequence>MHRYETSPRGTGIDEGLAMRLHDPLWLIGRQWQFGEFTHENVASPAWVEVDLEVHPVDQWRPADAEQWTGYDVRATPLERLVEEHEGGPSPRLALEGGLRLRRALTAAGRGDDLAAFVARCPFPHAELADPLDARVRAELPDGRALVRCLTALATTADRADEVAALEALGPVESAPAQLGALAENWLQWWTTRAPAAIPADQDAWDETRFEHRFALRSQALDGLELHATEYAGGRLDWSALDAVGRADPVAGAVLHHQVAIPAPARFGGMPAPRLWEMEDARFDPGSIDAAPIDLGRLMLVSFATVYGNDWFVLPVRLPVASLSRVVRFTVHTTFDEPVELTQLGRDQDGWNLFALTDAGQPLEPDQERPTSPWFFLPPTLPASLESAPVDVVSLMRDEMANVAWAVESLVRDDAGRRLDRFSRWAIRRAEALEAAEAGAGGAALAASDPLYRVTTEVPDHWFPLLPEQLADLESVRLRLVPFTRLVDGAPSNDRPVGTLLPPVGSVVHEEEVPRSGTRVVRTWQHSRWYDGTRHVWAARRRLTGTGEGDSGLRFDQLETEQ</sequence>
<gene>
    <name evidence="1" type="ORF">N801_00315</name>
</gene>
<reference evidence="1 2" key="1">
    <citation type="submission" date="2013-08" db="EMBL/GenBank/DDBJ databases">
        <title>The genome sequence of Knoellia aerolata.</title>
        <authorList>
            <person name="Zhu W."/>
            <person name="Wang G."/>
        </authorList>
    </citation>
    <scope>NUCLEOTIDE SEQUENCE [LARGE SCALE GENOMIC DNA]</scope>
    <source>
        <strain evidence="1 2">DSM 18566</strain>
    </source>
</reference>
<dbReference type="AlphaFoldDB" id="A0A0A0JLN3"/>
<evidence type="ECO:0000313" key="1">
    <source>
        <dbReference type="EMBL" id="KGN37998.1"/>
    </source>
</evidence>